<dbReference type="PANTHER" id="PTHR34427">
    <property type="entry name" value="DUF4283 DOMAIN PROTEIN"/>
    <property type="match status" value="1"/>
</dbReference>
<dbReference type="PANTHER" id="PTHR34427:SF16">
    <property type="entry name" value="DUF4283 DOMAIN-CONTAINING PROTEIN"/>
    <property type="match status" value="1"/>
</dbReference>
<dbReference type="PaxDb" id="4113-PGSC0003DMT400065859"/>
<reference evidence="3" key="1">
    <citation type="journal article" date="2011" name="Nature">
        <title>Genome sequence and analysis of the tuber crop potato.</title>
        <authorList>
            <consortium name="The Potato Genome Sequencing Consortium"/>
        </authorList>
    </citation>
    <scope>NUCLEOTIDE SEQUENCE [LARGE SCALE GENOMIC DNA]</scope>
    <source>
        <strain evidence="3">cv. DM1-3 516 R44</strain>
    </source>
</reference>
<dbReference type="InterPro" id="IPR025558">
    <property type="entry name" value="DUF4283"/>
</dbReference>
<accession>M1CEQ4</accession>
<dbReference type="InParanoid" id="M1CEQ4"/>
<evidence type="ECO:0000259" key="1">
    <source>
        <dbReference type="Pfam" id="PF14111"/>
    </source>
</evidence>
<dbReference type="Gramene" id="PGSC0003DMT400065859">
    <property type="protein sequence ID" value="PGSC0003DMT400065859"/>
    <property type="gene ID" value="PGSC0003DMG400025637"/>
</dbReference>
<dbReference type="EnsemblPlants" id="PGSC0003DMT400065859">
    <property type="protein sequence ID" value="PGSC0003DMT400065859"/>
    <property type="gene ID" value="PGSC0003DMG400025637"/>
</dbReference>
<dbReference type="HOGENOM" id="CLU_439040_0_0_1"/>
<dbReference type="Pfam" id="PF14111">
    <property type="entry name" value="DUF4283"/>
    <property type="match status" value="1"/>
</dbReference>
<dbReference type="AlphaFoldDB" id="M1CEQ4"/>
<proteinExistence type="predicted"/>
<keyword evidence="3" id="KW-1185">Reference proteome</keyword>
<organism evidence="2 3">
    <name type="scientific">Solanum tuberosum</name>
    <name type="common">Potato</name>
    <dbReference type="NCBI Taxonomy" id="4113"/>
    <lineage>
        <taxon>Eukaryota</taxon>
        <taxon>Viridiplantae</taxon>
        <taxon>Streptophyta</taxon>
        <taxon>Embryophyta</taxon>
        <taxon>Tracheophyta</taxon>
        <taxon>Spermatophyta</taxon>
        <taxon>Magnoliopsida</taxon>
        <taxon>eudicotyledons</taxon>
        <taxon>Gunneridae</taxon>
        <taxon>Pentapetalae</taxon>
        <taxon>asterids</taxon>
        <taxon>lamiids</taxon>
        <taxon>Solanales</taxon>
        <taxon>Solanaceae</taxon>
        <taxon>Solanoideae</taxon>
        <taxon>Solaneae</taxon>
        <taxon>Solanum</taxon>
    </lineage>
</organism>
<feature type="domain" description="DUF4283" evidence="1">
    <location>
        <begin position="142"/>
        <end position="225"/>
    </location>
</feature>
<sequence>MMSRTTVSSKVMEWIVFLLKEASTDQKKVTRRWRCTERKEEYFCARKHNEYGRYMSIVAINAGGRSVTIIPEPVLNVGWYDLAFKIENFIKCPKRLIPTSLPRLVNPRYPYSKAVRDSKWLSKNHKETEETSSSEKQEDGFLGRCLVGYLEKASKEKPSLSEIRRWSSYEWKKAFGVNIYELYGDMFLFEFPNKFMAEQTLQGQWKWRNQSFNLEWWSPVVGCMPISVEVNKTWIKIIGIPLHLWLQQVFEEIVQLCGGWVATEEETELKNHMKWARTLVANSGRNILKEVLILRGGIKYHFPIWVEGKARYEILPEKVLNLAGEEDNNLKSGYVMDQQIIRSNICTTVHKSLFTRDPSTDNHVGNGKLTTVVVPTESCENHVTSLMKESIMGLRSRPEQLNEEYNGPDPASLFIFNSISNSTQPNPDWILQDKETQFCQKTMQVAHQNTEKEITTADSSGILGDVVVLNMGESEAQVPFGEVMIGREEKEVYNFEDQRTKFSVEEWEVKEAEPLYMQQQLLITEKEREVSAWVKQNLIKLKKLLGADFQGHEEEAIKLLLQVDSARQARHQEAVDVSKKKRFKGSNELKSLVAFDVKFKSGGCRDKGRNFLTIS</sequence>
<name>M1CEQ4_SOLTU</name>
<reference evidence="2" key="2">
    <citation type="submission" date="2015-06" db="UniProtKB">
        <authorList>
            <consortium name="EnsemblPlants"/>
        </authorList>
    </citation>
    <scope>IDENTIFICATION</scope>
    <source>
        <strain evidence="2">DM1-3 516 R44</strain>
    </source>
</reference>
<protein>
    <recommendedName>
        <fullName evidence="1">DUF4283 domain-containing protein</fullName>
    </recommendedName>
</protein>
<evidence type="ECO:0000313" key="2">
    <source>
        <dbReference type="EnsemblPlants" id="PGSC0003DMT400065859"/>
    </source>
</evidence>
<dbReference type="Proteomes" id="UP000011115">
    <property type="component" value="Unassembled WGS sequence"/>
</dbReference>
<evidence type="ECO:0000313" key="3">
    <source>
        <dbReference type="Proteomes" id="UP000011115"/>
    </source>
</evidence>